<dbReference type="PROSITE" id="PS00678">
    <property type="entry name" value="WD_REPEATS_1"/>
    <property type="match status" value="1"/>
</dbReference>
<dbReference type="AlphaFoldDB" id="A0A7T8JY33"/>
<dbReference type="PROSITE" id="PS50082">
    <property type="entry name" value="WD_REPEATS_2"/>
    <property type="match status" value="2"/>
</dbReference>
<keyword evidence="1 3" id="KW-0853">WD repeat</keyword>
<accession>A0A7T8JY33</accession>
<dbReference type="FunFam" id="1.10.1540.10:FF:000002">
    <property type="entry name" value="WD repeat and FYVE domain containing 3"/>
    <property type="match status" value="1"/>
</dbReference>
<dbReference type="SUPFAM" id="SSF50978">
    <property type="entry name" value="WD40 repeat-like"/>
    <property type="match status" value="1"/>
</dbReference>
<dbReference type="OrthoDB" id="10018316at2759"/>
<feature type="region of interest" description="Disordered" evidence="4">
    <location>
        <begin position="549"/>
        <end position="581"/>
    </location>
</feature>
<dbReference type="InterPro" id="IPR036322">
    <property type="entry name" value="WD40_repeat_dom_sf"/>
</dbReference>
<organism evidence="6 7">
    <name type="scientific">Caligus rogercresseyi</name>
    <name type="common">Sea louse</name>
    <dbReference type="NCBI Taxonomy" id="217165"/>
    <lineage>
        <taxon>Eukaryota</taxon>
        <taxon>Metazoa</taxon>
        <taxon>Ecdysozoa</taxon>
        <taxon>Arthropoda</taxon>
        <taxon>Crustacea</taxon>
        <taxon>Multicrustacea</taxon>
        <taxon>Hexanauplia</taxon>
        <taxon>Copepoda</taxon>
        <taxon>Siphonostomatoida</taxon>
        <taxon>Caligidae</taxon>
        <taxon>Caligus</taxon>
    </lineage>
</organism>
<protein>
    <submittedName>
        <fullName evidence="6">WD repeat and FYVE domain-containing protein</fullName>
    </submittedName>
</protein>
<dbReference type="InterPro" id="IPR019775">
    <property type="entry name" value="WD40_repeat_CS"/>
</dbReference>
<dbReference type="SUPFAM" id="SSF81837">
    <property type="entry name" value="BEACH domain"/>
    <property type="match status" value="1"/>
</dbReference>
<dbReference type="Gene3D" id="1.10.1540.10">
    <property type="entry name" value="BEACH domain"/>
    <property type="match status" value="1"/>
</dbReference>
<feature type="compositionally biased region" description="Basic residues" evidence="4">
    <location>
        <begin position="553"/>
        <end position="562"/>
    </location>
</feature>
<evidence type="ECO:0000259" key="5">
    <source>
        <dbReference type="PROSITE" id="PS50197"/>
    </source>
</evidence>
<dbReference type="InterPro" id="IPR036372">
    <property type="entry name" value="BEACH_dom_sf"/>
</dbReference>
<evidence type="ECO:0000256" key="3">
    <source>
        <dbReference type="PROSITE-ProRule" id="PRU00221"/>
    </source>
</evidence>
<reference evidence="7" key="1">
    <citation type="submission" date="2021-01" db="EMBL/GenBank/DDBJ databases">
        <title>Caligus Genome Assembly.</title>
        <authorList>
            <person name="Gallardo-Escarate C."/>
        </authorList>
    </citation>
    <scope>NUCLEOTIDE SEQUENCE [LARGE SCALE GENOMIC DNA]</scope>
</reference>
<dbReference type="InterPro" id="IPR001680">
    <property type="entry name" value="WD40_rpt"/>
</dbReference>
<proteinExistence type="predicted"/>
<evidence type="ECO:0000313" key="7">
    <source>
        <dbReference type="Proteomes" id="UP000595437"/>
    </source>
</evidence>
<feature type="repeat" description="WD" evidence="3">
    <location>
        <begin position="414"/>
        <end position="455"/>
    </location>
</feature>
<dbReference type="PROSITE" id="PS50294">
    <property type="entry name" value="WD_REPEATS_REGION"/>
    <property type="match status" value="1"/>
</dbReference>
<evidence type="ECO:0000313" key="6">
    <source>
        <dbReference type="EMBL" id="QQP38080.1"/>
    </source>
</evidence>
<evidence type="ECO:0000256" key="1">
    <source>
        <dbReference type="ARBA" id="ARBA00022574"/>
    </source>
</evidence>
<sequence>GRDNQFPYLMALNTLAGRSYNDLMQYPVFPWILANYKSEELDLTNPESFRDLSKPMGAQTPQRLEQFMKRYTEWEDPHTDSPPYHYGTHYSSAMIVSSYMVRCEPFTQHFLHLQGGHFDLPDRMFHSVEEAWDSASRNNMADVRELIPEFFYLSDFFSNHNHFELGTKQNGEVLDDVILPPWAKGSPEEFIRLHREALESDYVSSHLHEWIDLIFGYKQSGPPAMEATNVFHHLFYEGSVDIFAIEDPLQRNATIGFINNFGQIPKNLFKKPHPSKKIYDGSLVGNNSHSSSLGVFFHNLTNLRPSISPIKELKGPVGQIVHGERVYVVEHNKVLVPGNLNRYLAWGNNDQSFRLCNYESDKAIFICEPNYLIGQVLSCVMPNSKTVITAGTSSVIAVYEYLKKLRQLHIKKLLYGHTDAVTCLTASPSWNIAVSGSRDRTAIVWDLSRYAYVKHLVGHIGPIAAVAINELTGDIITTSGSWLYLWDINGRLQASVDTASKTLTTQILCVACSEFREWDRENVIITGSSDGVVRMWSLDYVEVPVSRENSPKKTVKPSKRRQSQSTTDSSEGGFVLLGGDESSKPPINDGYIWKKDLILRAKLTMHTAFERPDNGDPAAVTALAISKDHKIVYVGDEKGRVFSWTVSSRPGKGMN</sequence>
<dbReference type="PROSITE" id="PS50197">
    <property type="entry name" value="BEACH"/>
    <property type="match status" value="1"/>
</dbReference>
<evidence type="ECO:0000256" key="4">
    <source>
        <dbReference type="SAM" id="MobiDB-lite"/>
    </source>
</evidence>
<dbReference type="Proteomes" id="UP000595437">
    <property type="component" value="Chromosome 13"/>
</dbReference>
<feature type="non-terminal residue" evidence="6">
    <location>
        <position position="1"/>
    </location>
</feature>
<keyword evidence="2" id="KW-0677">Repeat</keyword>
<keyword evidence="7" id="KW-1185">Reference proteome</keyword>
<dbReference type="PANTHER" id="PTHR46108:SF4">
    <property type="entry name" value="BLUE CHEESE"/>
    <property type="match status" value="1"/>
</dbReference>
<dbReference type="InterPro" id="IPR015943">
    <property type="entry name" value="WD40/YVTN_repeat-like_dom_sf"/>
</dbReference>
<dbReference type="CDD" id="cd06071">
    <property type="entry name" value="Beach"/>
    <property type="match status" value="1"/>
</dbReference>
<dbReference type="Pfam" id="PF00400">
    <property type="entry name" value="WD40"/>
    <property type="match status" value="2"/>
</dbReference>
<evidence type="ECO:0000256" key="2">
    <source>
        <dbReference type="ARBA" id="ARBA00022737"/>
    </source>
</evidence>
<dbReference type="SMART" id="SM01026">
    <property type="entry name" value="Beach"/>
    <property type="match status" value="1"/>
</dbReference>
<gene>
    <name evidence="6" type="ORF">FKW44_018561</name>
</gene>
<dbReference type="PANTHER" id="PTHR46108">
    <property type="entry name" value="BLUE CHEESE"/>
    <property type="match status" value="1"/>
</dbReference>
<dbReference type="InterPro" id="IPR000409">
    <property type="entry name" value="BEACH_dom"/>
</dbReference>
<feature type="repeat" description="WD" evidence="3">
    <location>
        <begin position="522"/>
        <end position="539"/>
    </location>
</feature>
<name>A0A7T8JY33_CALRO</name>
<dbReference type="EMBL" id="CP045902">
    <property type="protein sequence ID" value="QQP38080.1"/>
    <property type="molecule type" value="Genomic_DNA"/>
</dbReference>
<dbReference type="InterPro" id="IPR051944">
    <property type="entry name" value="BEACH_domain_protein"/>
</dbReference>
<dbReference type="Gene3D" id="2.130.10.10">
    <property type="entry name" value="YVTN repeat-like/Quinoprotein amine dehydrogenase"/>
    <property type="match status" value="2"/>
</dbReference>
<feature type="domain" description="BEACH" evidence="5">
    <location>
        <begin position="1"/>
        <end position="276"/>
    </location>
</feature>
<dbReference type="SMART" id="SM00320">
    <property type="entry name" value="WD40"/>
    <property type="match status" value="5"/>
</dbReference>
<dbReference type="Pfam" id="PF02138">
    <property type="entry name" value="Beach"/>
    <property type="match status" value="1"/>
</dbReference>